<evidence type="ECO:0000256" key="1">
    <source>
        <dbReference type="ARBA" id="ARBA00010875"/>
    </source>
</evidence>
<evidence type="ECO:0000313" key="9">
    <source>
        <dbReference type="Proteomes" id="UP000736856"/>
    </source>
</evidence>
<organism evidence="8 9">
    <name type="scientific">Candidatus Liberibacter ctenarytainae</name>
    <dbReference type="NCBI Taxonomy" id="2020335"/>
    <lineage>
        <taxon>Bacteria</taxon>
        <taxon>Pseudomonadati</taxon>
        <taxon>Pseudomonadota</taxon>
        <taxon>Alphaproteobacteria</taxon>
        <taxon>Hyphomicrobiales</taxon>
        <taxon>Rhizobiaceae</taxon>
        <taxon>Liberibacter</taxon>
    </lineage>
</organism>
<evidence type="ECO:0000256" key="5">
    <source>
        <dbReference type="ARBA" id="ARBA00022801"/>
    </source>
</evidence>
<evidence type="ECO:0000256" key="3">
    <source>
        <dbReference type="ARBA" id="ARBA00022723"/>
    </source>
</evidence>
<keyword evidence="3 7" id="KW-0479">Metal-binding</keyword>
<comment type="similarity">
    <text evidence="1 7">Belongs to the endoribonuclease YbeY family.</text>
</comment>
<dbReference type="GO" id="GO:0004521">
    <property type="term" value="F:RNA endonuclease activity"/>
    <property type="evidence" value="ECO:0007669"/>
    <property type="project" value="UniProtKB-UniRule"/>
</dbReference>
<keyword evidence="7" id="KW-0690">Ribosome biogenesis</keyword>
<evidence type="ECO:0000256" key="2">
    <source>
        <dbReference type="ARBA" id="ARBA00022722"/>
    </source>
</evidence>
<gene>
    <name evidence="7 8" type="primary">ybeY</name>
    <name evidence="8" type="ORF">EU981_01815</name>
</gene>
<comment type="cofactor">
    <cofactor evidence="7">
        <name>Zn(2+)</name>
        <dbReference type="ChEBI" id="CHEBI:29105"/>
    </cofactor>
    <text evidence="7">Binds 1 zinc ion.</text>
</comment>
<feature type="binding site" evidence="7">
    <location>
        <position position="135"/>
    </location>
    <ligand>
        <name>Zn(2+)</name>
        <dbReference type="ChEBI" id="CHEBI:29105"/>
        <note>catalytic</note>
    </ligand>
</feature>
<dbReference type="InterPro" id="IPR020549">
    <property type="entry name" value="YbeY_CS"/>
</dbReference>
<comment type="caution">
    <text evidence="8">The sequence shown here is derived from an EMBL/GenBank/DDBJ whole genome shotgun (WGS) entry which is preliminary data.</text>
</comment>
<evidence type="ECO:0000256" key="4">
    <source>
        <dbReference type="ARBA" id="ARBA00022759"/>
    </source>
</evidence>
<evidence type="ECO:0000256" key="6">
    <source>
        <dbReference type="ARBA" id="ARBA00022833"/>
    </source>
</evidence>
<dbReference type="GO" id="GO:0006364">
    <property type="term" value="P:rRNA processing"/>
    <property type="evidence" value="ECO:0007669"/>
    <property type="project" value="UniProtKB-UniRule"/>
</dbReference>
<evidence type="ECO:0000256" key="7">
    <source>
        <dbReference type="HAMAP-Rule" id="MF_00009"/>
    </source>
</evidence>
<dbReference type="Gene3D" id="3.40.390.30">
    <property type="entry name" value="Metalloproteases ('zincins'), catalytic domain"/>
    <property type="match status" value="1"/>
</dbReference>
<dbReference type="EMBL" id="SEOL01000002">
    <property type="protein sequence ID" value="MBL0848827.1"/>
    <property type="molecule type" value="Genomic_DNA"/>
</dbReference>
<feature type="binding site" evidence="7">
    <location>
        <position position="131"/>
    </location>
    <ligand>
        <name>Zn(2+)</name>
        <dbReference type="ChEBI" id="CHEBI:29105"/>
        <note>catalytic</note>
    </ligand>
</feature>
<proteinExistence type="inferred from homology"/>
<dbReference type="PANTHER" id="PTHR46986:SF1">
    <property type="entry name" value="ENDORIBONUCLEASE YBEY, CHLOROPLASTIC"/>
    <property type="match status" value="1"/>
</dbReference>
<dbReference type="GO" id="GO:0004222">
    <property type="term" value="F:metalloendopeptidase activity"/>
    <property type="evidence" value="ECO:0007669"/>
    <property type="project" value="InterPro"/>
</dbReference>
<accession>A0A937AJG7</accession>
<keyword evidence="7" id="KW-0963">Cytoplasm</keyword>
<dbReference type="GO" id="GO:0008270">
    <property type="term" value="F:zinc ion binding"/>
    <property type="evidence" value="ECO:0007669"/>
    <property type="project" value="UniProtKB-UniRule"/>
</dbReference>
<name>A0A937AJG7_9HYPH</name>
<dbReference type="PROSITE" id="PS01306">
    <property type="entry name" value="UPF0054"/>
    <property type="match status" value="1"/>
</dbReference>
<feature type="binding site" evidence="7">
    <location>
        <position position="141"/>
    </location>
    <ligand>
        <name>Zn(2+)</name>
        <dbReference type="ChEBI" id="CHEBI:29105"/>
        <note>catalytic</note>
    </ligand>
</feature>
<keyword evidence="4 7" id="KW-0255">Endonuclease</keyword>
<dbReference type="InterPro" id="IPR002036">
    <property type="entry name" value="YbeY"/>
</dbReference>
<dbReference type="Proteomes" id="UP000736856">
    <property type="component" value="Unassembled WGS sequence"/>
</dbReference>
<dbReference type="NCBIfam" id="TIGR00043">
    <property type="entry name" value="rRNA maturation RNase YbeY"/>
    <property type="match status" value="1"/>
</dbReference>
<dbReference type="Pfam" id="PF02130">
    <property type="entry name" value="YbeY"/>
    <property type="match status" value="1"/>
</dbReference>
<protein>
    <recommendedName>
        <fullName evidence="7">Endoribonuclease YbeY</fullName>
        <ecNumber evidence="7">3.1.-.-</ecNumber>
    </recommendedName>
</protein>
<evidence type="ECO:0000313" key="8">
    <source>
        <dbReference type="EMBL" id="MBL0848827.1"/>
    </source>
</evidence>
<dbReference type="AlphaFoldDB" id="A0A937AJG7"/>
<dbReference type="HAMAP" id="MF_00009">
    <property type="entry name" value="Endoribonucl_YbeY"/>
    <property type="match status" value="1"/>
</dbReference>
<dbReference type="PANTHER" id="PTHR46986">
    <property type="entry name" value="ENDORIBONUCLEASE YBEY, CHLOROPLASTIC"/>
    <property type="match status" value="1"/>
</dbReference>
<dbReference type="SUPFAM" id="SSF55486">
    <property type="entry name" value="Metalloproteases ('zincins'), catalytic domain"/>
    <property type="match status" value="1"/>
</dbReference>
<dbReference type="InterPro" id="IPR023091">
    <property type="entry name" value="MetalPrtase_cat_dom_sf_prd"/>
</dbReference>
<dbReference type="EC" id="3.1.-.-" evidence="7"/>
<reference evidence="8" key="1">
    <citation type="submission" date="2019-02" db="EMBL/GenBank/DDBJ databases">
        <title>A novel Candidatus Liberibacter species associated with the New Zealand native fuchsia psyllid, Ctenarytaina fuchsiae.</title>
        <authorList>
            <person name="Thompson S.M."/>
            <person name="Jorgensen N."/>
            <person name="David C."/>
            <person name="Bulman S.R."/>
            <person name="Smith G.R."/>
        </authorList>
    </citation>
    <scope>NUCLEOTIDE SEQUENCE</scope>
    <source>
        <strain evidence="8">Oxford</strain>
    </source>
</reference>
<keyword evidence="5 7" id="KW-0378">Hydrolase</keyword>
<dbReference type="GO" id="GO:0005737">
    <property type="term" value="C:cytoplasm"/>
    <property type="evidence" value="ECO:0007669"/>
    <property type="project" value="UniProtKB-SubCell"/>
</dbReference>
<keyword evidence="6 7" id="KW-0862">Zinc</keyword>
<comment type="subcellular location">
    <subcellularLocation>
        <location evidence="7">Cytoplasm</location>
    </subcellularLocation>
</comment>
<keyword evidence="2 7" id="KW-0540">Nuclease</keyword>
<keyword evidence="7" id="KW-0698">rRNA processing</keyword>
<sequence>MNLPLLDLQISLESGSWKDSLGENVDLRVLCTGALSEAVFFLVDQKERYFVDAIEISLVFTDSRRIKTLNSEYRGIDKPTNVLSFPSYFTLSNKYLGPMLGDIVLAYEVIEKEANISGKKMADHLVHLIMHGFLHLLGYDHVDDERAYVMESLERSILANLGISDPYAGWIES</sequence>
<comment type="function">
    <text evidence="7">Single strand-specific metallo-endoribonuclease involved in late-stage 70S ribosome quality control and in maturation of the 3' terminus of the 16S rRNA.</text>
</comment>